<dbReference type="InterPro" id="IPR000276">
    <property type="entry name" value="GPCR_Rhodpsn"/>
</dbReference>
<dbReference type="InterPro" id="IPR017452">
    <property type="entry name" value="GPCR_Rhodpsn_7TM"/>
</dbReference>
<reference evidence="7 8" key="2">
    <citation type="submission" date="2018-11" db="EMBL/GenBank/DDBJ databases">
        <authorList>
            <consortium name="Pathogen Informatics"/>
        </authorList>
    </citation>
    <scope>NUCLEOTIDE SEQUENCE [LARGE SCALE GENOMIC DNA]</scope>
</reference>
<name>A0A183H813_9BILA</name>
<dbReference type="SUPFAM" id="SSF81321">
    <property type="entry name" value="Family A G protein-coupled receptor-like"/>
    <property type="match status" value="1"/>
</dbReference>
<evidence type="ECO:0000256" key="5">
    <source>
        <dbReference type="SAM" id="MobiDB-lite"/>
    </source>
</evidence>
<evidence type="ECO:0000313" key="7">
    <source>
        <dbReference type="EMBL" id="VDO37198.1"/>
    </source>
</evidence>
<dbReference type="Gene3D" id="1.20.1070.10">
    <property type="entry name" value="Rhodopsin 7-helix transmembrane proteins"/>
    <property type="match status" value="1"/>
</dbReference>
<dbReference type="EMBL" id="UZAJ01002492">
    <property type="protein sequence ID" value="VDO37198.1"/>
    <property type="molecule type" value="Genomic_DNA"/>
</dbReference>
<reference evidence="9" key="1">
    <citation type="submission" date="2016-06" db="UniProtKB">
        <authorList>
            <consortium name="WormBaseParasite"/>
        </authorList>
    </citation>
    <scope>IDENTIFICATION</scope>
</reference>
<evidence type="ECO:0000256" key="3">
    <source>
        <dbReference type="ARBA" id="ARBA00022989"/>
    </source>
</evidence>
<dbReference type="WBParaSite" id="OFLC_0000362401-mRNA-1">
    <property type="protein sequence ID" value="OFLC_0000362401-mRNA-1"/>
    <property type="gene ID" value="OFLC_0000362401"/>
</dbReference>
<dbReference type="Pfam" id="PF00001">
    <property type="entry name" value="7tm_1"/>
    <property type="match status" value="1"/>
</dbReference>
<dbReference type="GO" id="GO:0016020">
    <property type="term" value="C:membrane"/>
    <property type="evidence" value="ECO:0007669"/>
    <property type="project" value="UniProtKB-SubCell"/>
</dbReference>
<evidence type="ECO:0000313" key="9">
    <source>
        <dbReference type="WBParaSite" id="OFLC_0000362401-mRNA-1"/>
    </source>
</evidence>
<keyword evidence="8" id="KW-1185">Reference proteome</keyword>
<sequence>SSHFVPDKVEDIRKNIVSQQLLNGTLIANKLFNEQRKSEKERRKNERKQESKAAKTLSAILLAFIITWTPYNGE</sequence>
<feature type="region of interest" description="Disordered" evidence="5">
    <location>
        <begin position="33"/>
        <end position="53"/>
    </location>
</feature>
<evidence type="ECO:0000313" key="8">
    <source>
        <dbReference type="Proteomes" id="UP000267606"/>
    </source>
</evidence>
<dbReference type="AlphaFoldDB" id="A0A183H813"/>
<accession>A0A183H813</accession>
<gene>
    <name evidence="7" type="ORF">OFLC_LOCUS3625</name>
</gene>
<keyword evidence="2" id="KW-0812">Transmembrane</keyword>
<keyword evidence="3" id="KW-1133">Transmembrane helix</keyword>
<dbReference type="PROSITE" id="PS50262">
    <property type="entry name" value="G_PROTEIN_RECEP_F1_2"/>
    <property type="match status" value="1"/>
</dbReference>
<feature type="domain" description="G-protein coupled receptors family 1 profile" evidence="6">
    <location>
        <begin position="1"/>
        <end position="74"/>
    </location>
</feature>
<proteinExistence type="predicted"/>
<evidence type="ECO:0000256" key="1">
    <source>
        <dbReference type="ARBA" id="ARBA00004370"/>
    </source>
</evidence>
<dbReference type="STRING" id="387005.A0A183H813"/>
<comment type="subcellular location">
    <subcellularLocation>
        <location evidence="1">Membrane</location>
    </subcellularLocation>
</comment>
<dbReference type="GO" id="GO:0004930">
    <property type="term" value="F:G protein-coupled receptor activity"/>
    <property type="evidence" value="ECO:0007669"/>
    <property type="project" value="InterPro"/>
</dbReference>
<keyword evidence="4" id="KW-0472">Membrane</keyword>
<organism evidence="9">
    <name type="scientific">Onchocerca flexuosa</name>
    <dbReference type="NCBI Taxonomy" id="387005"/>
    <lineage>
        <taxon>Eukaryota</taxon>
        <taxon>Metazoa</taxon>
        <taxon>Ecdysozoa</taxon>
        <taxon>Nematoda</taxon>
        <taxon>Chromadorea</taxon>
        <taxon>Rhabditida</taxon>
        <taxon>Spirurina</taxon>
        <taxon>Spiruromorpha</taxon>
        <taxon>Filarioidea</taxon>
        <taxon>Onchocercidae</taxon>
        <taxon>Onchocerca</taxon>
    </lineage>
</organism>
<dbReference type="Proteomes" id="UP000267606">
    <property type="component" value="Unassembled WGS sequence"/>
</dbReference>
<protein>
    <submittedName>
        <fullName evidence="9">G_PROTEIN_RECEP_F1_2 domain-containing protein</fullName>
    </submittedName>
</protein>
<evidence type="ECO:0000259" key="6">
    <source>
        <dbReference type="PROSITE" id="PS50262"/>
    </source>
</evidence>
<evidence type="ECO:0000256" key="2">
    <source>
        <dbReference type="ARBA" id="ARBA00022692"/>
    </source>
</evidence>
<evidence type="ECO:0000256" key="4">
    <source>
        <dbReference type="ARBA" id="ARBA00023136"/>
    </source>
</evidence>